<dbReference type="GO" id="GO:0042744">
    <property type="term" value="P:hydrogen peroxide catabolic process"/>
    <property type="evidence" value="ECO:0007669"/>
    <property type="project" value="TreeGrafter"/>
</dbReference>
<keyword evidence="6" id="KW-0560">Oxidoreductase</keyword>
<dbReference type="GO" id="GO:0005783">
    <property type="term" value="C:endoplasmic reticulum"/>
    <property type="evidence" value="ECO:0007669"/>
    <property type="project" value="TreeGrafter"/>
</dbReference>
<protein>
    <recommendedName>
        <fullName evidence="3">Thioredoxin peroxidase</fullName>
        <ecNumber evidence="2">1.11.1.24</ecNumber>
    </recommendedName>
    <alternativeName>
        <fullName evidence="9">Peroxiredoxin</fullName>
    </alternativeName>
    <alternativeName>
        <fullName evidence="11">Thioredoxin-dependent peroxide reductase</fullName>
    </alternativeName>
    <alternativeName>
        <fullName evidence="12">Thioredoxin-dependent peroxiredoxin</fullName>
    </alternativeName>
</protein>
<evidence type="ECO:0000313" key="15">
    <source>
        <dbReference type="EMBL" id="KAK2149584.1"/>
    </source>
</evidence>
<evidence type="ECO:0000313" key="16">
    <source>
        <dbReference type="Proteomes" id="UP001208570"/>
    </source>
</evidence>
<dbReference type="GO" id="GO:0045454">
    <property type="term" value="P:cell redox homeostasis"/>
    <property type="evidence" value="ECO:0007669"/>
    <property type="project" value="TreeGrafter"/>
</dbReference>
<keyword evidence="16" id="KW-1185">Reference proteome</keyword>
<keyword evidence="4" id="KW-0575">Peroxidase</keyword>
<dbReference type="SUPFAM" id="SSF52833">
    <property type="entry name" value="Thioredoxin-like"/>
    <property type="match status" value="1"/>
</dbReference>
<dbReference type="PANTHER" id="PTHR10681:SF171">
    <property type="entry name" value="PEROXIREDOXIN 4"/>
    <property type="match status" value="1"/>
</dbReference>
<comment type="catalytic activity">
    <reaction evidence="10">
        <text>a hydroperoxide + [thioredoxin]-dithiol = an alcohol + [thioredoxin]-disulfide + H2O</text>
        <dbReference type="Rhea" id="RHEA:62620"/>
        <dbReference type="Rhea" id="RHEA-COMP:10698"/>
        <dbReference type="Rhea" id="RHEA-COMP:10700"/>
        <dbReference type="ChEBI" id="CHEBI:15377"/>
        <dbReference type="ChEBI" id="CHEBI:29950"/>
        <dbReference type="ChEBI" id="CHEBI:30879"/>
        <dbReference type="ChEBI" id="CHEBI:35924"/>
        <dbReference type="ChEBI" id="CHEBI:50058"/>
        <dbReference type="EC" id="1.11.1.24"/>
    </reaction>
</comment>
<evidence type="ECO:0000256" key="4">
    <source>
        <dbReference type="ARBA" id="ARBA00022559"/>
    </source>
</evidence>
<dbReference type="GO" id="GO:0008379">
    <property type="term" value="F:thioredoxin peroxidase activity"/>
    <property type="evidence" value="ECO:0007669"/>
    <property type="project" value="TreeGrafter"/>
</dbReference>
<comment type="caution">
    <text evidence="15">The sequence shown here is derived from an EMBL/GenBank/DDBJ whole genome shotgun (WGS) entry which is preliminary data.</text>
</comment>
<evidence type="ECO:0000256" key="6">
    <source>
        <dbReference type="ARBA" id="ARBA00023002"/>
    </source>
</evidence>
<dbReference type="InterPro" id="IPR019479">
    <property type="entry name" value="Peroxiredoxin_C"/>
</dbReference>
<evidence type="ECO:0000259" key="14">
    <source>
        <dbReference type="PROSITE" id="PS51352"/>
    </source>
</evidence>
<feature type="signal peptide" evidence="13">
    <location>
        <begin position="1"/>
        <end position="18"/>
    </location>
</feature>
<dbReference type="EMBL" id="JAODUP010000445">
    <property type="protein sequence ID" value="KAK2149584.1"/>
    <property type="molecule type" value="Genomic_DNA"/>
</dbReference>
<evidence type="ECO:0000256" key="9">
    <source>
        <dbReference type="ARBA" id="ARBA00032077"/>
    </source>
</evidence>
<sequence>MFRVVVVICLAFIHLNVAQQPWGRCCGGQGPQGCPMMRQWISDHPMSESKTQIGKPAPEFEGTAVVNGEFKTVKLSDYKGKYLVLFFYPLDFTFVCPTEITAFSDRAEEFKKINTEILAASVDSQFSHLAWINTPRSKGGLGSLDIPLLSDLTHEISKDYGVFLSDAGHTLRGLFIIDNKGILRQITINDLPVGRSVDEILRLVQALQYSDKHGEVCPANWQPGSDTIIPNPQEKLKYFQKINP</sequence>
<dbReference type="InterPro" id="IPR013766">
    <property type="entry name" value="Thioredoxin_domain"/>
</dbReference>
<dbReference type="GO" id="GO:0006979">
    <property type="term" value="P:response to oxidative stress"/>
    <property type="evidence" value="ECO:0007669"/>
    <property type="project" value="TreeGrafter"/>
</dbReference>
<evidence type="ECO:0000256" key="8">
    <source>
        <dbReference type="ARBA" id="ARBA00023284"/>
    </source>
</evidence>
<keyword evidence="13" id="KW-0732">Signal</keyword>
<evidence type="ECO:0000256" key="3">
    <source>
        <dbReference type="ARBA" id="ARBA00018824"/>
    </source>
</evidence>
<dbReference type="InterPro" id="IPR036249">
    <property type="entry name" value="Thioredoxin-like_sf"/>
</dbReference>
<keyword evidence="7" id="KW-1015">Disulfide bond</keyword>
<keyword evidence="5" id="KW-0049">Antioxidant</keyword>
<evidence type="ECO:0000256" key="1">
    <source>
        <dbReference type="ARBA" id="ARBA00009796"/>
    </source>
</evidence>
<organism evidence="15 16">
    <name type="scientific">Paralvinella palmiformis</name>
    <dbReference type="NCBI Taxonomy" id="53620"/>
    <lineage>
        <taxon>Eukaryota</taxon>
        <taxon>Metazoa</taxon>
        <taxon>Spiralia</taxon>
        <taxon>Lophotrochozoa</taxon>
        <taxon>Annelida</taxon>
        <taxon>Polychaeta</taxon>
        <taxon>Sedentaria</taxon>
        <taxon>Canalipalpata</taxon>
        <taxon>Terebellida</taxon>
        <taxon>Terebelliformia</taxon>
        <taxon>Alvinellidae</taxon>
        <taxon>Paralvinella</taxon>
    </lineage>
</organism>
<dbReference type="GO" id="GO:0005829">
    <property type="term" value="C:cytosol"/>
    <property type="evidence" value="ECO:0007669"/>
    <property type="project" value="TreeGrafter"/>
</dbReference>
<evidence type="ECO:0000256" key="10">
    <source>
        <dbReference type="ARBA" id="ARBA00049091"/>
    </source>
</evidence>
<evidence type="ECO:0000256" key="13">
    <source>
        <dbReference type="SAM" id="SignalP"/>
    </source>
</evidence>
<gene>
    <name evidence="15" type="ORF">LSH36_445g00065</name>
</gene>
<dbReference type="AlphaFoldDB" id="A0AAD9JAM1"/>
<evidence type="ECO:0000256" key="12">
    <source>
        <dbReference type="ARBA" id="ARBA00079296"/>
    </source>
</evidence>
<proteinExistence type="inferred from homology"/>
<dbReference type="PROSITE" id="PS51352">
    <property type="entry name" value="THIOREDOXIN_2"/>
    <property type="match status" value="1"/>
</dbReference>
<comment type="similarity">
    <text evidence="1">Belongs to the peroxiredoxin family. AhpC/Prx1 subfamily.</text>
</comment>
<feature type="chain" id="PRO_5041913270" description="Thioredoxin peroxidase" evidence="13">
    <location>
        <begin position="19"/>
        <end position="244"/>
    </location>
</feature>
<dbReference type="InterPro" id="IPR050217">
    <property type="entry name" value="Peroxiredoxin"/>
</dbReference>
<evidence type="ECO:0000256" key="5">
    <source>
        <dbReference type="ARBA" id="ARBA00022862"/>
    </source>
</evidence>
<dbReference type="FunFam" id="3.40.30.10:FF:000003">
    <property type="entry name" value="Peroxiredoxin 1"/>
    <property type="match status" value="1"/>
</dbReference>
<name>A0AAD9JAM1_9ANNE</name>
<dbReference type="GO" id="GO:0033554">
    <property type="term" value="P:cellular response to stress"/>
    <property type="evidence" value="ECO:0007669"/>
    <property type="project" value="TreeGrafter"/>
</dbReference>
<feature type="domain" description="Thioredoxin" evidence="14">
    <location>
        <begin position="51"/>
        <end position="209"/>
    </location>
</feature>
<dbReference type="Proteomes" id="UP001208570">
    <property type="component" value="Unassembled WGS sequence"/>
</dbReference>
<evidence type="ECO:0000256" key="2">
    <source>
        <dbReference type="ARBA" id="ARBA00013017"/>
    </source>
</evidence>
<dbReference type="CDD" id="cd03015">
    <property type="entry name" value="PRX_Typ2cys"/>
    <property type="match status" value="1"/>
</dbReference>
<dbReference type="InterPro" id="IPR000866">
    <property type="entry name" value="AhpC/TSA"/>
</dbReference>
<evidence type="ECO:0000256" key="7">
    <source>
        <dbReference type="ARBA" id="ARBA00023157"/>
    </source>
</evidence>
<dbReference type="Pfam" id="PF10417">
    <property type="entry name" value="1-cysPrx_C"/>
    <property type="match status" value="1"/>
</dbReference>
<dbReference type="EC" id="1.11.1.24" evidence="2"/>
<dbReference type="Gene3D" id="3.40.30.10">
    <property type="entry name" value="Glutaredoxin"/>
    <property type="match status" value="1"/>
</dbReference>
<keyword evidence="8" id="KW-0676">Redox-active center</keyword>
<accession>A0AAD9JAM1</accession>
<dbReference type="Pfam" id="PF00578">
    <property type="entry name" value="AhpC-TSA"/>
    <property type="match status" value="1"/>
</dbReference>
<dbReference type="PANTHER" id="PTHR10681">
    <property type="entry name" value="THIOREDOXIN PEROXIDASE"/>
    <property type="match status" value="1"/>
</dbReference>
<reference evidence="15" key="1">
    <citation type="journal article" date="2023" name="Mol. Biol. Evol.">
        <title>Third-Generation Sequencing Reveals the Adaptive Role of the Epigenome in Three Deep-Sea Polychaetes.</title>
        <authorList>
            <person name="Perez M."/>
            <person name="Aroh O."/>
            <person name="Sun Y."/>
            <person name="Lan Y."/>
            <person name="Juniper S.K."/>
            <person name="Young C.R."/>
            <person name="Angers B."/>
            <person name="Qian P.Y."/>
        </authorList>
    </citation>
    <scope>NUCLEOTIDE SEQUENCE</scope>
    <source>
        <strain evidence="15">P08H-3</strain>
    </source>
</reference>
<evidence type="ECO:0000256" key="11">
    <source>
        <dbReference type="ARBA" id="ARBA00078288"/>
    </source>
</evidence>